<organism evidence="2">
    <name type="scientific">viral metagenome</name>
    <dbReference type="NCBI Taxonomy" id="1070528"/>
    <lineage>
        <taxon>unclassified sequences</taxon>
        <taxon>metagenomes</taxon>
        <taxon>organismal metagenomes</taxon>
    </lineage>
</organism>
<reference evidence="2" key="1">
    <citation type="journal article" date="2020" name="Nature">
        <title>Giant virus diversity and host interactions through global metagenomics.</title>
        <authorList>
            <person name="Schulz F."/>
            <person name="Roux S."/>
            <person name="Paez-Espino D."/>
            <person name="Jungbluth S."/>
            <person name="Walsh D.A."/>
            <person name="Denef V.J."/>
            <person name="McMahon K.D."/>
            <person name="Konstantinidis K.T."/>
            <person name="Eloe-Fadrosh E.A."/>
            <person name="Kyrpides N.C."/>
            <person name="Woyke T."/>
        </authorList>
    </citation>
    <scope>NUCLEOTIDE SEQUENCE</scope>
    <source>
        <strain evidence="2">GVMAG-S-3300010158-109</strain>
    </source>
</reference>
<name>A0A6C0KCW1_9ZZZZ</name>
<sequence>MAIQYPKNTHITLPSVEQWGTNANILRDPPKSIHTRRIDKVGQNTDITELVDGSGDRACEGINFYARGVNPMVSVSYSNNSNNAGISGNPTSTSNQTQAYLPYTIMQGGAFRPPVRNPRDLLPLSRLPRVWFSAEANPSIADYSKTKQQPNDFRAVKNEEDIVRVHDIRPNKSANISSKLVEHFKMANAINDRHINVGATAGYQSRDITSFTRDNVDKGKGINNDYTSAYAQSAATRDMSHNLDNISIDQKQYIQNYLAHEGHTNPSMAISQGLDNLSIDQKRYIQNYLAHEGHTNPSMNISQGLDNISIDQKRYIQNYLAHEGHTNLSMAISQGLDNLSIDQKRYIHDLLQAEQNSNKSRDIHAKSIDQLYDNGRMTVKDNMMQYESLAGINPGYTFLGEMAQPVLEETNLPQHQRTTQISDSRIHHRVAHDAEPALQRHTPHINVTANITKIEDINSMTLSSRQAKLAPTLQKGGFHNVGNKPTFERKDQIDLMAGRESDKDKLRKSVNQQFSRYDH</sequence>
<feature type="compositionally biased region" description="Polar residues" evidence="1">
    <location>
        <begin position="509"/>
        <end position="519"/>
    </location>
</feature>
<feature type="compositionally biased region" description="Basic and acidic residues" evidence="1">
    <location>
        <begin position="498"/>
        <end position="507"/>
    </location>
</feature>
<proteinExistence type="predicted"/>
<protein>
    <submittedName>
        <fullName evidence="2">Uncharacterized protein</fullName>
    </submittedName>
</protein>
<dbReference type="EMBL" id="MN740868">
    <property type="protein sequence ID" value="QHU15852.1"/>
    <property type="molecule type" value="Genomic_DNA"/>
</dbReference>
<dbReference type="AlphaFoldDB" id="A0A6C0KCW1"/>
<evidence type="ECO:0000313" key="2">
    <source>
        <dbReference type="EMBL" id="QHU15852.1"/>
    </source>
</evidence>
<feature type="region of interest" description="Disordered" evidence="1">
    <location>
        <begin position="498"/>
        <end position="519"/>
    </location>
</feature>
<accession>A0A6C0KCW1</accession>
<evidence type="ECO:0000256" key="1">
    <source>
        <dbReference type="SAM" id="MobiDB-lite"/>
    </source>
</evidence>